<evidence type="ECO:0000259" key="2">
    <source>
        <dbReference type="Pfam" id="PF10135"/>
    </source>
</evidence>
<evidence type="ECO:0000256" key="1">
    <source>
        <dbReference type="SAM" id="MobiDB-lite"/>
    </source>
</evidence>
<evidence type="ECO:0000313" key="4">
    <source>
        <dbReference type="Proteomes" id="UP001158045"/>
    </source>
</evidence>
<accession>A0ABT6NDT5</accession>
<sequence length="146" mass="16149">MKIDSNMISNTYQTSVSQEKEAGEVDSFKDKLEQAANDKDLTKLKEASQEFEAYFINTLFKEMRKTIQDGGLVEKSQARTTFEGMLDEEMSKSISKTGGLGLADMIYNNMLKVYSASTPENDSENTEETQASIGNNSSVSSLDIKG</sequence>
<feature type="compositionally biased region" description="Polar residues" evidence="1">
    <location>
        <begin position="128"/>
        <end position="146"/>
    </location>
</feature>
<feature type="compositionally biased region" description="Polar residues" evidence="1">
    <location>
        <begin position="1"/>
        <end position="17"/>
    </location>
</feature>
<keyword evidence="4" id="KW-1185">Reference proteome</keyword>
<evidence type="ECO:0000313" key="3">
    <source>
        <dbReference type="EMBL" id="MDH8678568.1"/>
    </source>
</evidence>
<name>A0ABT6NDT5_9FIRM</name>
<protein>
    <submittedName>
        <fullName evidence="3">Rod-binding protein</fullName>
    </submittedName>
</protein>
<feature type="compositionally biased region" description="Basic and acidic residues" evidence="1">
    <location>
        <begin position="18"/>
        <end position="27"/>
    </location>
</feature>
<comment type="caution">
    <text evidence="3">The sequence shown here is derived from an EMBL/GenBank/DDBJ whole genome shotgun (WGS) entry which is preliminary data.</text>
</comment>
<feature type="domain" description="Flagellar protein FlgJ N-terminal" evidence="2">
    <location>
        <begin position="61"/>
        <end position="108"/>
    </location>
</feature>
<reference evidence="3 4" key="1">
    <citation type="submission" date="2023-04" db="EMBL/GenBank/DDBJ databases">
        <title>Fusibacter bizertensis strain WBS, isolated from littoral bottom sediments of the Arctic seas - biochemical and genomic analysis.</title>
        <authorList>
            <person name="Brioukhanov A.L."/>
        </authorList>
    </citation>
    <scope>NUCLEOTIDE SEQUENCE [LARGE SCALE GENOMIC DNA]</scope>
    <source>
        <strain evidence="3 4">WBS</strain>
    </source>
</reference>
<proteinExistence type="predicted"/>
<dbReference type="InterPro" id="IPR019301">
    <property type="entry name" value="Flagellar_prot_FlgJ_N"/>
</dbReference>
<dbReference type="RefSeq" id="WP_281094419.1">
    <property type="nucleotide sequence ID" value="NZ_JARYZI010000006.1"/>
</dbReference>
<dbReference type="Proteomes" id="UP001158045">
    <property type="component" value="Unassembled WGS sequence"/>
</dbReference>
<organism evidence="3 4">
    <name type="scientific">Fusibacter bizertensis</name>
    <dbReference type="NCBI Taxonomy" id="1488331"/>
    <lineage>
        <taxon>Bacteria</taxon>
        <taxon>Bacillati</taxon>
        <taxon>Bacillota</taxon>
        <taxon>Clostridia</taxon>
        <taxon>Eubacteriales</taxon>
        <taxon>Eubacteriales Family XII. Incertae Sedis</taxon>
        <taxon>Fusibacter</taxon>
    </lineage>
</organism>
<dbReference type="Pfam" id="PF10135">
    <property type="entry name" value="Rod-binding"/>
    <property type="match status" value="1"/>
</dbReference>
<gene>
    <name evidence="3" type="ORF">QE109_10445</name>
</gene>
<dbReference type="EMBL" id="JARYZI010000006">
    <property type="protein sequence ID" value="MDH8678568.1"/>
    <property type="molecule type" value="Genomic_DNA"/>
</dbReference>
<feature type="region of interest" description="Disordered" evidence="1">
    <location>
        <begin position="117"/>
        <end position="146"/>
    </location>
</feature>
<feature type="region of interest" description="Disordered" evidence="1">
    <location>
        <begin position="1"/>
        <end position="27"/>
    </location>
</feature>